<name>A0A3G2KID9_9CAUD</name>
<dbReference type="EMBL" id="MH834623">
    <property type="protein sequence ID" value="AYN58734.1"/>
    <property type="molecule type" value="Genomic_DNA"/>
</dbReference>
<keyword evidence="2" id="KW-1185">Reference proteome</keyword>
<evidence type="ECO:0000313" key="1">
    <source>
        <dbReference type="EMBL" id="AYN58734.1"/>
    </source>
</evidence>
<reference evidence="1 2" key="1">
    <citation type="submission" date="2018-09" db="EMBL/GenBank/DDBJ databases">
        <authorList>
            <person name="Divens A.M."/>
            <person name="Stoner T.H."/>
            <person name="Garlena R.A."/>
            <person name="Russell D.A."/>
            <person name="Pope W.H."/>
            <person name="Jacobs-Sera D."/>
            <person name="Hatfull G.F."/>
        </authorList>
    </citation>
    <scope>NUCLEOTIDE SEQUENCE [LARGE SCALE GENOMIC DNA]</scope>
</reference>
<evidence type="ECO:0000313" key="2">
    <source>
        <dbReference type="Proteomes" id="UP000279418"/>
    </source>
</evidence>
<proteinExistence type="predicted"/>
<protein>
    <submittedName>
        <fullName evidence="1">Uncharacterized protein</fullName>
    </submittedName>
</protein>
<dbReference type="KEGG" id="vg:55006823"/>
<dbReference type="Proteomes" id="UP000279418">
    <property type="component" value="Segment"/>
</dbReference>
<dbReference type="RefSeq" id="YP_009815597.1">
    <property type="nucleotide sequence ID" value="NC_048096.1"/>
</dbReference>
<organism evidence="1 2">
    <name type="scientific">Arthrobacter phage Peas</name>
    <dbReference type="NCBI Taxonomy" id="2419965"/>
    <lineage>
        <taxon>Viruses</taxon>
        <taxon>Duplodnaviria</taxon>
        <taxon>Heunggongvirae</taxon>
        <taxon>Uroviricota</taxon>
        <taxon>Caudoviricetes</taxon>
        <taxon>Bridgettevirus</taxon>
        <taxon>Bridgettevirus peas</taxon>
    </lineage>
</organism>
<sequence>MTETVQTEETDQNIRLELKQRRRLVITQQVFGLTPYVIIRPEPSEDDGELTFFIEAGGGAKLEDLGAVFEGLAEYLNDPGVAGQIEAATDAAIAAAEEEDE</sequence>
<dbReference type="GeneID" id="55006823"/>
<gene>
    <name evidence="1" type="primary">47</name>
    <name evidence="1" type="ORF">PBI_PEAS_47</name>
</gene>
<accession>A0A3G2KID9</accession>